<name>A0A1Q9CEH7_SYMMI</name>
<protein>
    <submittedName>
        <fullName evidence="2">Uncharacterized protein</fullName>
    </submittedName>
</protein>
<dbReference type="AlphaFoldDB" id="A0A1Q9CEH7"/>
<dbReference type="Proteomes" id="UP000186817">
    <property type="component" value="Unassembled WGS sequence"/>
</dbReference>
<accession>A0A1Q9CEH7</accession>
<reference evidence="2 3" key="1">
    <citation type="submission" date="2016-02" db="EMBL/GenBank/DDBJ databases">
        <title>Genome analysis of coral dinoflagellate symbionts highlights evolutionary adaptations to a symbiotic lifestyle.</title>
        <authorList>
            <person name="Aranda M."/>
            <person name="Li Y."/>
            <person name="Liew Y.J."/>
            <person name="Baumgarten S."/>
            <person name="Simakov O."/>
            <person name="Wilson M."/>
            <person name="Piel J."/>
            <person name="Ashoor H."/>
            <person name="Bougouffa S."/>
            <person name="Bajic V.B."/>
            <person name="Ryu T."/>
            <person name="Ravasi T."/>
            <person name="Bayer T."/>
            <person name="Micklem G."/>
            <person name="Kim H."/>
            <person name="Bhak J."/>
            <person name="Lajeunesse T.C."/>
            <person name="Voolstra C.R."/>
        </authorList>
    </citation>
    <scope>NUCLEOTIDE SEQUENCE [LARGE SCALE GENOMIC DNA]</scope>
    <source>
        <strain evidence="2 3">CCMP2467</strain>
    </source>
</reference>
<dbReference type="OrthoDB" id="10310526at2759"/>
<feature type="region of interest" description="Disordered" evidence="1">
    <location>
        <begin position="55"/>
        <end position="86"/>
    </location>
</feature>
<evidence type="ECO:0000256" key="1">
    <source>
        <dbReference type="SAM" id="MobiDB-lite"/>
    </source>
</evidence>
<sequence>MPSDSRAIEYLRIDTFKVSSPTEASATLASAQLPAFIDGAARSLVLWQTCEAPVSEQQQEREQEQEQKEEQDQRQEQEQKPAQEQSHRNLQILSFSALTWGLQCWLELCVQPISTGAKATQFPLDVGADVAVYDTGNVFFPGHKQRQRGEEAARCCNINESSQCEGEIIWWRGSPGTASSAETDEESGALLPTPFGEILRGPSLWGKWEVAKLQSKGPGGTVRRSANQGGASELLEATMNRGDFRLRDKSGRINSELRRKLPGKTEHLRVWNQRASTLQQKGSSERLRFLPRLLRCATAKVFKSTHHRVRLRSDGCTGRVFYVCRSGFGKRGEENIVSLR</sequence>
<comment type="caution">
    <text evidence="2">The sequence shown here is derived from an EMBL/GenBank/DDBJ whole genome shotgun (WGS) entry which is preliminary data.</text>
</comment>
<evidence type="ECO:0000313" key="3">
    <source>
        <dbReference type="Proteomes" id="UP000186817"/>
    </source>
</evidence>
<evidence type="ECO:0000313" key="2">
    <source>
        <dbReference type="EMBL" id="OLP81325.1"/>
    </source>
</evidence>
<organism evidence="2 3">
    <name type="scientific">Symbiodinium microadriaticum</name>
    <name type="common">Dinoflagellate</name>
    <name type="synonym">Zooxanthella microadriatica</name>
    <dbReference type="NCBI Taxonomy" id="2951"/>
    <lineage>
        <taxon>Eukaryota</taxon>
        <taxon>Sar</taxon>
        <taxon>Alveolata</taxon>
        <taxon>Dinophyceae</taxon>
        <taxon>Suessiales</taxon>
        <taxon>Symbiodiniaceae</taxon>
        <taxon>Symbiodinium</taxon>
    </lineage>
</organism>
<feature type="compositionally biased region" description="Basic and acidic residues" evidence="1">
    <location>
        <begin position="58"/>
        <end position="86"/>
    </location>
</feature>
<proteinExistence type="predicted"/>
<gene>
    <name evidence="2" type="ORF">AK812_SmicGene38148</name>
</gene>
<keyword evidence="3" id="KW-1185">Reference proteome</keyword>
<dbReference type="EMBL" id="LSRX01001291">
    <property type="protein sequence ID" value="OLP81325.1"/>
    <property type="molecule type" value="Genomic_DNA"/>
</dbReference>